<dbReference type="Proteomes" id="UP000006053">
    <property type="component" value="Chromosome"/>
</dbReference>
<accession>I4A5R4</accession>
<evidence type="ECO:0000313" key="2">
    <source>
        <dbReference type="EMBL" id="AFL99298.1"/>
    </source>
</evidence>
<dbReference type="KEGG" id="ddh:Desde_0858"/>
<evidence type="ECO:0000313" key="3">
    <source>
        <dbReference type="Proteomes" id="UP000006053"/>
    </source>
</evidence>
<dbReference type="AlphaFoldDB" id="I4A5R4"/>
<gene>
    <name evidence="2" type="ordered locus">Desde_0858</name>
</gene>
<protein>
    <submittedName>
        <fullName evidence="2">Uncharacterized protein</fullName>
    </submittedName>
</protein>
<dbReference type="EMBL" id="CP003348">
    <property type="protein sequence ID" value="AFL99298.1"/>
    <property type="molecule type" value="Genomic_DNA"/>
</dbReference>
<evidence type="ECO:0000256" key="1">
    <source>
        <dbReference type="SAM" id="Phobius"/>
    </source>
</evidence>
<keyword evidence="1" id="KW-0812">Transmembrane</keyword>
<reference evidence="2 3" key="2">
    <citation type="journal article" date="2015" name="J. Bacteriol.">
        <title>Genomic, proteomic, and biochemical analysis of the organohalide respiratory pathway in Desulfitobacterium dehalogenans.</title>
        <authorList>
            <person name="Kruse T."/>
            <person name="van de Pas B.A."/>
            <person name="Atteia A."/>
            <person name="Krab K."/>
            <person name="Hagen W.R."/>
            <person name="Goodwin L."/>
            <person name="Chain P."/>
            <person name="Boeren S."/>
            <person name="Maphosa F."/>
            <person name="Schraa G."/>
            <person name="de Vos W.M."/>
            <person name="van der Oost J."/>
            <person name="Smidt H."/>
            <person name="Stams A.J."/>
        </authorList>
    </citation>
    <scope>NUCLEOTIDE SEQUENCE [LARGE SCALE GENOMIC DNA]</scope>
    <source>
        <strain evidence="3">ATCC 51507 / DSM 9161 / JW/IU-DC1</strain>
    </source>
</reference>
<reference evidence="3" key="1">
    <citation type="submission" date="2012-06" db="EMBL/GenBank/DDBJ databases">
        <title>Complete sequence of Desulfitobacterium dehalogenans ATCC 51507.</title>
        <authorList>
            <person name="Lucas S."/>
            <person name="Han J."/>
            <person name="Lapidus A."/>
            <person name="Cheng J.-F."/>
            <person name="Goodwin L."/>
            <person name="Pitluck S."/>
            <person name="Peters L."/>
            <person name="Ovchinnikova G."/>
            <person name="Teshima H."/>
            <person name="Detter J.C."/>
            <person name="Han C."/>
            <person name="Tapia R."/>
            <person name="Land M."/>
            <person name="Hauser L."/>
            <person name="Kyrpides N."/>
            <person name="Ivanova N."/>
            <person name="Pagani I."/>
            <person name="Kruse T."/>
            <person name="de Vos W.M."/>
            <person name="Smidt H."/>
            <person name="Woyke T."/>
        </authorList>
    </citation>
    <scope>NUCLEOTIDE SEQUENCE [LARGE SCALE GENOMIC DNA]</scope>
    <source>
        <strain evidence="3">ATCC 51507 / DSM 9161 / JW/IU-DC1</strain>
    </source>
</reference>
<keyword evidence="1" id="KW-0472">Membrane</keyword>
<name>I4A5R4_DESDJ</name>
<keyword evidence="3" id="KW-1185">Reference proteome</keyword>
<sequence length="89" mass="10062">MATSSMGRPTSFNRELPKLRKDECCSEASAILRTLYATLVMLIIFISLGSFVYVKQSELFYKIKKDLVNSPRSGKCACWPGVQSKFMWG</sequence>
<organism evidence="2 3">
    <name type="scientific">Desulfitobacterium dehalogenans (strain ATCC 51507 / DSM 9161 / JW/IU-DC1)</name>
    <dbReference type="NCBI Taxonomy" id="756499"/>
    <lineage>
        <taxon>Bacteria</taxon>
        <taxon>Bacillati</taxon>
        <taxon>Bacillota</taxon>
        <taxon>Clostridia</taxon>
        <taxon>Eubacteriales</taxon>
        <taxon>Desulfitobacteriaceae</taxon>
        <taxon>Desulfitobacterium</taxon>
    </lineage>
</organism>
<keyword evidence="1" id="KW-1133">Transmembrane helix</keyword>
<proteinExistence type="predicted"/>
<dbReference type="HOGENOM" id="CLU_2449770_0_0_9"/>
<feature type="transmembrane region" description="Helical" evidence="1">
    <location>
        <begin position="35"/>
        <end position="54"/>
    </location>
</feature>